<dbReference type="Pfam" id="PF10509">
    <property type="entry name" value="GalKase_gal_bdg"/>
    <property type="match status" value="1"/>
</dbReference>
<dbReference type="InterPro" id="IPR006204">
    <property type="entry name" value="GHMP_kinase_N_dom"/>
</dbReference>
<dbReference type="PRINTS" id="PR00959">
    <property type="entry name" value="MEVGALKINASE"/>
</dbReference>
<dbReference type="GO" id="GO:0005829">
    <property type="term" value="C:cytosol"/>
    <property type="evidence" value="ECO:0007669"/>
    <property type="project" value="TreeGrafter"/>
</dbReference>
<dbReference type="InterPro" id="IPR019741">
    <property type="entry name" value="Galactokinase_CS"/>
</dbReference>
<reference evidence="9" key="2">
    <citation type="submission" date="2025-09" db="UniProtKB">
        <authorList>
            <consortium name="Ensembl"/>
        </authorList>
    </citation>
    <scope>IDENTIFICATION</scope>
</reference>
<dbReference type="InterPro" id="IPR036554">
    <property type="entry name" value="GHMP_kinase_C_sf"/>
</dbReference>
<dbReference type="Gene3D" id="1.20.1440.340">
    <property type="match status" value="1"/>
</dbReference>
<dbReference type="InterPro" id="IPR006206">
    <property type="entry name" value="Mevalonate/galactokinase"/>
</dbReference>
<dbReference type="InterPro" id="IPR000705">
    <property type="entry name" value="Galactokinase"/>
</dbReference>
<keyword evidence="4" id="KW-0418">Kinase</keyword>
<keyword evidence="2" id="KW-0808">Transferase</keyword>
<dbReference type="PIRSF" id="PIRSF000530">
    <property type="entry name" value="Galactokinase"/>
    <property type="match status" value="1"/>
</dbReference>
<dbReference type="InterPro" id="IPR014721">
    <property type="entry name" value="Ribsml_uS5_D2-typ_fold_subgr"/>
</dbReference>
<feature type="domain" description="GHMP kinase C-terminal" evidence="7">
    <location>
        <begin position="323"/>
        <end position="397"/>
    </location>
</feature>
<dbReference type="Ensembl" id="ENSLLET00000037238.1">
    <property type="protein sequence ID" value="ENSLLEP00000035872.1"/>
    <property type="gene ID" value="ENSLLEG00000022649.1"/>
</dbReference>
<dbReference type="InterPro" id="IPR020568">
    <property type="entry name" value="Ribosomal_Su5_D2-typ_SF"/>
</dbReference>
<evidence type="ECO:0000313" key="9">
    <source>
        <dbReference type="Ensembl" id="ENSLLEP00000035872.1"/>
    </source>
</evidence>
<gene>
    <name evidence="9" type="primary">GALK2</name>
</gene>
<keyword evidence="3" id="KW-0547">Nucleotide-binding</keyword>
<evidence type="ECO:0000256" key="1">
    <source>
        <dbReference type="ARBA" id="ARBA00006566"/>
    </source>
</evidence>
<reference evidence="9" key="1">
    <citation type="submission" date="2025-08" db="UniProtKB">
        <authorList>
            <consortium name="Ensembl"/>
        </authorList>
    </citation>
    <scope>IDENTIFICATION</scope>
</reference>
<dbReference type="InterPro" id="IPR006203">
    <property type="entry name" value="GHMP_knse_ATP-bd_CS"/>
</dbReference>
<comment type="similarity">
    <text evidence="1">Belongs to the GHMP kinase family. GalK subfamily.</text>
</comment>
<evidence type="ECO:0000259" key="6">
    <source>
        <dbReference type="Pfam" id="PF00288"/>
    </source>
</evidence>
<feature type="domain" description="Galactokinase N-terminal" evidence="8">
    <location>
        <begin position="26"/>
        <end position="74"/>
    </location>
</feature>
<dbReference type="Gene3D" id="3.30.230.10">
    <property type="match status" value="2"/>
</dbReference>
<evidence type="ECO:0000256" key="2">
    <source>
        <dbReference type="ARBA" id="ARBA00022679"/>
    </source>
</evidence>
<dbReference type="Proteomes" id="UP000694569">
    <property type="component" value="Unplaced"/>
</dbReference>
<evidence type="ECO:0000313" key="10">
    <source>
        <dbReference type="Proteomes" id="UP000694569"/>
    </source>
</evidence>
<sequence>MSGRAPPSTVRIPEPISGRLLSLKNTFNSKYGCKPSFYARAPGRVNLIGEHIDYCGYAVLPMAIEQDILAAVKPIDSKEVELSNTNPSYLDFSTSVTNIQIDKTKPLWHNYFLCGLKGIQDHFNLPSPTGMKCVLDGTIPPSSGLSSSSALVCCAGLVTLTANGRTLSKAKLIEFGPLRATDVTLPAGAVFVIANSCVEMNKAATAHFNIRVVECRLATKILAKSKGLAWRELMKLGDLQINLGVSLEGILDIVEEVLHPEPYTCEEICEFLGISLEELRTTILSQNTQDVATFRLYQRSKHVYGEAARVLAFKAVCDDPPANAVQLLGDLMNQSHASCRDMYECSCPELDQLVDICLKSGAVGSRLTGAGWGGCSVSMVPAEKLNHFLSSVQEGFYKTDSKKLALMEKSLFATKPGSGAMILMEEENL</sequence>
<dbReference type="InterPro" id="IPR019539">
    <property type="entry name" value="GalKase_N"/>
</dbReference>
<dbReference type="SUPFAM" id="SSF55060">
    <property type="entry name" value="GHMP Kinase, C-terminal domain"/>
    <property type="match status" value="1"/>
</dbReference>
<organism evidence="9 10">
    <name type="scientific">Leptobrachium leishanense</name>
    <name type="common">Leishan spiny toad</name>
    <dbReference type="NCBI Taxonomy" id="445787"/>
    <lineage>
        <taxon>Eukaryota</taxon>
        <taxon>Metazoa</taxon>
        <taxon>Chordata</taxon>
        <taxon>Craniata</taxon>
        <taxon>Vertebrata</taxon>
        <taxon>Euteleostomi</taxon>
        <taxon>Amphibia</taxon>
        <taxon>Batrachia</taxon>
        <taxon>Anura</taxon>
        <taxon>Pelobatoidea</taxon>
        <taxon>Megophryidae</taxon>
        <taxon>Leptobrachium</taxon>
    </lineage>
</organism>
<dbReference type="PANTHER" id="PTHR10457:SF7">
    <property type="entry name" value="GALACTOKINASE-RELATED"/>
    <property type="match status" value="1"/>
</dbReference>
<dbReference type="SUPFAM" id="SSF54211">
    <property type="entry name" value="Ribosomal protein S5 domain 2-like"/>
    <property type="match status" value="1"/>
</dbReference>
<keyword evidence="5" id="KW-0067">ATP-binding</keyword>
<dbReference type="Pfam" id="PF00288">
    <property type="entry name" value="GHMP_kinases_N"/>
    <property type="match status" value="1"/>
</dbReference>
<dbReference type="PROSITE" id="PS00627">
    <property type="entry name" value="GHMP_KINASES_ATP"/>
    <property type="match status" value="1"/>
</dbReference>
<evidence type="ECO:0000256" key="5">
    <source>
        <dbReference type="ARBA" id="ARBA00022840"/>
    </source>
</evidence>
<dbReference type="GO" id="GO:0004335">
    <property type="term" value="F:galactokinase activity"/>
    <property type="evidence" value="ECO:0007669"/>
    <property type="project" value="InterPro"/>
</dbReference>
<dbReference type="GO" id="GO:0005524">
    <property type="term" value="F:ATP binding"/>
    <property type="evidence" value="ECO:0007669"/>
    <property type="project" value="UniProtKB-KW"/>
</dbReference>
<dbReference type="Pfam" id="PF08544">
    <property type="entry name" value="GHMP_kinases_C"/>
    <property type="match status" value="1"/>
</dbReference>
<dbReference type="GeneTree" id="ENSGT00950000183187"/>
<evidence type="ECO:0000256" key="3">
    <source>
        <dbReference type="ARBA" id="ARBA00022741"/>
    </source>
</evidence>
<dbReference type="AlphaFoldDB" id="A0A8C5QFQ0"/>
<proteinExistence type="inferred from homology"/>
<dbReference type="PANTHER" id="PTHR10457">
    <property type="entry name" value="MEVALONATE KINASE/GALACTOKINASE"/>
    <property type="match status" value="1"/>
</dbReference>
<dbReference type="GO" id="GO:0006012">
    <property type="term" value="P:galactose metabolic process"/>
    <property type="evidence" value="ECO:0007669"/>
    <property type="project" value="InterPro"/>
</dbReference>
<dbReference type="InterPro" id="IPR013750">
    <property type="entry name" value="GHMP_kinase_C_dom"/>
</dbReference>
<dbReference type="PRINTS" id="PR00473">
    <property type="entry name" value="GALCTOKINASE"/>
</dbReference>
<accession>A0A8C5QFQ0</accession>
<protein>
    <submittedName>
        <fullName evidence="9">Galactokinase 2</fullName>
    </submittedName>
</protein>
<evidence type="ECO:0000259" key="7">
    <source>
        <dbReference type="Pfam" id="PF08544"/>
    </source>
</evidence>
<dbReference type="Gene3D" id="3.30.70.3170">
    <property type="match status" value="1"/>
</dbReference>
<evidence type="ECO:0000259" key="8">
    <source>
        <dbReference type="Pfam" id="PF10509"/>
    </source>
</evidence>
<keyword evidence="10" id="KW-1185">Reference proteome</keyword>
<dbReference type="PROSITE" id="PS00106">
    <property type="entry name" value="GALACTOKINASE"/>
    <property type="match status" value="1"/>
</dbReference>
<feature type="domain" description="GHMP kinase N-terminal" evidence="6">
    <location>
        <begin position="110"/>
        <end position="175"/>
    </location>
</feature>
<name>A0A8C5QFQ0_9ANUR</name>
<evidence type="ECO:0000256" key="4">
    <source>
        <dbReference type="ARBA" id="ARBA00022777"/>
    </source>
</evidence>
<dbReference type="OrthoDB" id="187738at2759"/>
<dbReference type="FunFam" id="1.20.1440.340:FF:000001">
    <property type="entry name" value="N-acetylgalactosamine kinase isoform 2"/>
    <property type="match status" value="1"/>
</dbReference>